<evidence type="ECO:0000256" key="5">
    <source>
        <dbReference type="ARBA" id="ARBA00023242"/>
    </source>
</evidence>
<evidence type="ECO:0000256" key="3">
    <source>
        <dbReference type="ARBA" id="ARBA00023125"/>
    </source>
</evidence>
<evidence type="ECO:0000256" key="6">
    <source>
        <dbReference type="SAM" id="MobiDB-lite"/>
    </source>
</evidence>
<name>A0A319ES71_9EURO</name>
<dbReference type="InterPro" id="IPR036879">
    <property type="entry name" value="TF_MADSbox_sf"/>
</dbReference>
<comment type="subcellular location">
    <subcellularLocation>
        <location evidence="1">Nucleus</location>
    </subcellularLocation>
</comment>
<feature type="domain" description="MADS-box" evidence="7">
    <location>
        <begin position="2"/>
        <end position="62"/>
    </location>
</feature>
<keyword evidence="4" id="KW-0804">Transcription</keyword>
<organism evidence="8 9">
    <name type="scientific">Aspergillus ellipticus CBS 707.79</name>
    <dbReference type="NCBI Taxonomy" id="1448320"/>
    <lineage>
        <taxon>Eukaryota</taxon>
        <taxon>Fungi</taxon>
        <taxon>Dikarya</taxon>
        <taxon>Ascomycota</taxon>
        <taxon>Pezizomycotina</taxon>
        <taxon>Eurotiomycetes</taxon>
        <taxon>Eurotiomycetidae</taxon>
        <taxon>Eurotiales</taxon>
        <taxon>Aspergillaceae</taxon>
        <taxon>Aspergillus</taxon>
        <taxon>Aspergillus subgen. Circumdati</taxon>
    </lineage>
</organism>
<dbReference type="EMBL" id="KZ825884">
    <property type="protein sequence ID" value="PYH93822.1"/>
    <property type="molecule type" value="Genomic_DNA"/>
</dbReference>
<dbReference type="GO" id="GO:0003677">
    <property type="term" value="F:DNA binding"/>
    <property type="evidence" value="ECO:0007669"/>
    <property type="project" value="UniProtKB-KW"/>
</dbReference>
<keyword evidence="5" id="KW-0539">Nucleus</keyword>
<evidence type="ECO:0000313" key="9">
    <source>
        <dbReference type="Proteomes" id="UP000247810"/>
    </source>
</evidence>
<evidence type="ECO:0000259" key="7">
    <source>
        <dbReference type="PROSITE" id="PS50066"/>
    </source>
</evidence>
<reference evidence="8 9" key="1">
    <citation type="submission" date="2018-02" db="EMBL/GenBank/DDBJ databases">
        <title>The genomes of Aspergillus section Nigri reveals drivers in fungal speciation.</title>
        <authorList>
            <consortium name="DOE Joint Genome Institute"/>
            <person name="Vesth T.C."/>
            <person name="Nybo J."/>
            <person name="Theobald S."/>
            <person name="Brandl J."/>
            <person name="Frisvad J.C."/>
            <person name="Nielsen K.F."/>
            <person name="Lyhne E.K."/>
            <person name="Kogle M.E."/>
            <person name="Kuo A."/>
            <person name="Riley R."/>
            <person name="Clum A."/>
            <person name="Nolan M."/>
            <person name="Lipzen A."/>
            <person name="Salamov A."/>
            <person name="Henrissat B."/>
            <person name="Wiebenga A."/>
            <person name="De vries R.P."/>
            <person name="Grigoriev I.V."/>
            <person name="Mortensen U.H."/>
            <person name="Andersen M.R."/>
            <person name="Baker S.E."/>
        </authorList>
    </citation>
    <scope>NUCLEOTIDE SEQUENCE [LARGE SCALE GENOMIC DNA]</scope>
    <source>
        <strain evidence="8 9">CBS 707.79</strain>
    </source>
</reference>
<gene>
    <name evidence="8" type="ORF">BO71DRAFT_380619</name>
</gene>
<dbReference type="Proteomes" id="UP000247810">
    <property type="component" value="Unassembled WGS sequence"/>
</dbReference>
<feature type="compositionally biased region" description="Basic residues" evidence="6">
    <location>
        <begin position="1"/>
        <end position="11"/>
    </location>
</feature>
<dbReference type="GO" id="GO:0005634">
    <property type="term" value="C:nucleus"/>
    <property type="evidence" value="ECO:0007669"/>
    <property type="project" value="UniProtKB-SubCell"/>
</dbReference>
<proteinExistence type="predicted"/>
<dbReference type="InterPro" id="IPR002100">
    <property type="entry name" value="TF_MADSbox"/>
</dbReference>
<dbReference type="GO" id="GO:0045944">
    <property type="term" value="P:positive regulation of transcription by RNA polymerase II"/>
    <property type="evidence" value="ECO:0007669"/>
    <property type="project" value="UniProtKB-ARBA"/>
</dbReference>
<dbReference type="VEuPathDB" id="FungiDB:BO71DRAFT_380619"/>
<dbReference type="GO" id="GO:0046983">
    <property type="term" value="F:protein dimerization activity"/>
    <property type="evidence" value="ECO:0007669"/>
    <property type="project" value="InterPro"/>
</dbReference>
<keyword evidence="3" id="KW-0238">DNA-binding</keyword>
<evidence type="ECO:0000256" key="1">
    <source>
        <dbReference type="ARBA" id="ARBA00004123"/>
    </source>
</evidence>
<dbReference type="SUPFAM" id="SSF55455">
    <property type="entry name" value="SRF-like"/>
    <property type="match status" value="1"/>
</dbReference>
<sequence>MARSRRIRKRPLNSPRSRQQQRARRKENLFLKSFEYCQECDTDIFIMLLSAEESASHYPKPNEITW</sequence>
<dbReference type="OrthoDB" id="1898716at2759"/>
<keyword evidence="9" id="KW-1185">Reference proteome</keyword>
<keyword evidence="2" id="KW-0805">Transcription regulation</keyword>
<feature type="region of interest" description="Disordered" evidence="6">
    <location>
        <begin position="1"/>
        <end position="24"/>
    </location>
</feature>
<evidence type="ECO:0000313" key="8">
    <source>
        <dbReference type="EMBL" id="PYH93822.1"/>
    </source>
</evidence>
<evidence type="ECO:0000256" key="2">
    <source>
        <dbReference type="ARBA" id="ARBA00023015"/>
    </source>
</evidence>
<accession>A0A319ES71</accession>
<evidence type="ECO:0000256" key="4">
    <source>
        <dbReference type="ARBA" id="ARBA00023163"/>
    </source>
</evidence>
<dbReference type="AlphaFoldDB" id="A0A319ES71"/>
<feature type="non-terminal residue" evidence="8">
    <location>
        <position position="66"/>
    </location>
</feature>
<dbReference type="PROSITE" id="PS50066">
    <property type="entry name" value="MADS_BOX_2"/>
    <property type="match status" value="1"/>
</dbReference>
<protein>
    <recommendedName>
        <fullName evidence="7">MADS-box domain-containing protein</fullName>
    </recommendedName>
</protein>
<dbReference type="STRING" id="1448320.A0A319ES71"/>